<dbReference type="Pfam" id="PF01823">
    <property type="entry name" value="MACPF"/>
    <property type="match status" value="1"/>
</dbReference>
<proteinExistence type="predicted"/>
<feature type="region of interest" description="Disordered" evidence="1">
    <location>
        <begin position="1"/>
        <end position="30"/>
    </location>
</feature>
<dbReference type="PANTHER" id="PTHR11889:SF31">
    <property type="entry name" value="PROTEIN HEDGEHOG"/>
    <property type="match status" value="1"/>
</dbReference>
<sequence>MAERGQLPRQGESEIPQKPERPGFKHRYLSLPHNPAESFRISQRGRHRAMGMVEKSLLAQRPANRAVIFLYGLSGSGKTSTLKHLFRGAEELMATSYRESTTDNVIEYITSLKSDHWGAQNLEISWVDSPGFADTQGKHKDAENLSLIEEFISQHPQLGMRHLKWFGMNYNYIVFPNIFLIVVDVNDERMLGSISRIASMFSVVKRKRLHLVDRKHPNVVIVLTHVCSLPPKVWKTKLDSKACYIKLLARRFFKIEVPVIYIENDYVDYDLEKVGDFSILYNGEEQPNNLFKACIDLMRGSQDEIGIEAIRLFFSTTSDKSLDIIRPNIVSCSSITDQAAFDERKKYFYEKITILKGPFKPTIVSSKIDEYIKISSKYPENIGLKLEDELYPLKFLLDKRGIKKVEDLESRSLDDIEILLIPYKLNQIEIRTLSSLFNIKPPVIHNISTKLGHGYDLMKQTVSDKAVISFPPDISLHPYGFLIPGNCQCEYINDINFICNHYSDLAEYTKDFLKGCDLENYEKIFQLTPTPGYNIIEQGSKKKTVQVSFVFEKINLSIKSNNLAYNFTQGFQDALEDIPESYDESNTTHVQYFTKLFAKYGGCVVTKVSVGGYIQGKFEVSIDKLRDSGYFQYLRQWFLTLVMDIKSGLSIADKLARTVDVEKEFKSPLMDLLHAELEWFGGDPRHYQPTLIDISTGQWLAWEKSTNYYPSILPLQIIYKPIFHIVQEGKNVALQEAFEKICLKVPPVRKQSRILRLFSGKMSYTRAEASEKAKSEIPDGKTICFPASSKVLLSTGRIVCMRDLQIGDKILSVDSQGRSCFSSLYLWGHLDPARKTEYLCIRYKEGELKVSENHLVFVEKEGIGEPIPAGRVCPGDMLQFVCVAATDVVSSVEVLSVSYVRDEGVYSPFTLNSCIVVDGILCSVFAVPETTVGDTRKAHERGHRIMFPMRNAYKSGMCSWLVYQMDAKKKMHFYCSALEKMYYAFRPVEKLYQK</sequence>
<dbReference type="AlphaFoldDB" id="A0AAV7K6E3"/>
<dbReference type="CDD" id="cd00081">
    <property type="entry name" value="Hint"/>
    <property type="match status" value="1"/>
</dbReference>
<dbReference type="PANTHER" id="PTHR11889">
    <property type="entry name" value="HEDGEHOG"/>
    <property type="match status" value="1"/>
</dbReference>
<reference evidence="3 4" key="1">
    <citation type="journal article" date="2023" name="BMC Biol.">
        <title>The compact genome of the sponge Oopsacas minuta (Hexactinellida) is lacking key metazoan core genes.</title>
        <authorList>
            <person name="Santini S."/>
            <person name="Schenkelaars Q."/>
            <person name="Jourda C."/>
            <person name="Duchesne M."/>
            <person name="Belahbib H."/>
            <person name="Rocher C."/>
            <person name="Selva M."/>
            <person name="Riesgo A."/>
            <person name="Vervoort M."/>
            <person name="Leys S.P."/>
            <person name="Kodjabachian L."/>
            <person name="Le Bivic A."/>
            <person name="Borchiellini C."/>
            <person name="Claverie J.M."/>
            <person name="Renard E."/>
        </authorList>
    </citation>
    <scope>NUCLEOTIDE SEQUENCE [LARGE SCALE GENOMIC DNA]</scope>
    <source>
        <strain evidence="3">SPO-2</strain>
    </source>
</reference>
<dbReference type="PROSITE" id="PS50817">
    <property type="entry name" value="INTEIN_N_TER"/>
    <property type="match status" value="1"/>
</dbReference>
<dbReference type="InterPro" id="IPR001767">
    <property type="entry name" value="Hedgehog_Hint"/>
</dbReference>
<dbReference type="SUPFAM" id="SSF52540">
    <property type="entry name" value="P-loop containing nucleoside triphosphate hydrolases"/>
    <property type="match status" value="1"/>
</dbReference>
<dbReference type="InterPro" id="IPR027417">
    <property type="entry name" value="P-loop_NTPase"/>
</dbReference>
<dbReference type="SUPFAM" id="SSF51294">
    <property type="entry name" value="Hedgehog/intein (Hint) domain"/>
    <property type="match status" value="1"/>
</dbReference>
<dbReference type="Proteomes" id="UP001165289">
    <property type="component" value="Unassembled WGS sequence"/>
</dbReference>
<dbReference type="InterPro" id="IPR020864">
    <property type="entry name" value="MACPF"/>
</dbReference>
<dbReference type="GO" id="GO:0016540">
    <property type="term" value="P:protein autoprocessing"/>
    <property type="evidence" value="ECO:0007669"/>
    <property type="project" value="InterPro"/>
</dbReference>
<dbReference type="InterPro" id="IPR050387">
    <property type="entry name" value="Hedgehog_Signaling"/>
</dbReference>
<dbReference type="InterPro" id="IPR006141">
    <property type="entry name" value="Intein_N"/>
</dbReference>
<evidence type="ECO:0000313" key="3">
    <source>
        <dbReference type="EMBL" id="KAI6656826.1"/>
    </source>
</evidence>
<dbReference type="Pfam" id="PF01079">
    <property type="entry name" value="Hint"/>
    <property type="match status" value="1"/>
</dbReference>
<name>A0AAV7K6E3_9METZ</name>
<dbReference type="PROSITE" id="PS51412">
    <property type="entry name" value="MACPF_2"/>
    <property type="match status" value="1"/>
</dbReference>
<dbReference type="SMART" id="SM00306">
    <property type="entry name" value="HintN"/>
    <property type="match status" value="1"/>
</dbReference>
<gene>
    <name evidence="3" type="ORF">LOD99_16129</name>
</gene>
<evidence type="ECO:0000313" key="4">
    <source>
        <dbReference type="Proteomes" id="UP001165289"/>
    </source>
</evidence>
<comment type="caution">
    <text evidence="3">The sequence shown here is derived from an EMBL/GenBank/DDBJ whole genome shotgun (WGS) entry which is preliminary data.</text>
</comment>
<protein>
    <recommendedName>
        <fullName evidence="2">MACPF domain-containing protein</fullName>
    </recommendedName>
</protein>
<evidence type="ECO:0000256" key="1">
    <source>
        <dbReference type="SAM" id="MobiDB-lite"/>
    </source>
</evidence>
<dbReference type="InterPro" id="IPR036844">
    <property type="entry name" value="Hint_dom_sf"/>
</dbReference>
<keyword evidence="4" id="KW-1185">Reference proteome</keyword>
<accession>A0AAV7K6E3</accession>
<evidence type="ECO:0000259" key="2">
    <source>
        <dbReference type="PROSITE" id="PS51412"/>
    </source>
</evidence>
<feature type="compositionally biased region" description="Basic and acidic residues" evidence="1">
    <location>
        <begin position="11"/>
        <end position="23"/>
    </location>
</feature>
<dbReference type="EMBL" id="JAKMXF010000133">
    <property type="protein sequence ID" value="KAI6656826.1"/>
    <property type="molecule type" value="Genomic_DNA"/>
</dbReference>
<dbReference type="InterPro" id="IPR003587">
    <property type="entry name" value="Hint_dom_N"/>
</dbReference>
<feature type="domain" description="MACPF" evidence="2">
    <location>
        <begin position="402"/>
        <end position="756"/>
    </location>
</feature>
<organism evidence="3 4">
    <name type="scientific">Oopsacas minuta</name>
    <dbReference type="NCBI Taxonomy" id="111878"/>
    <lineage>
        <taxon>Eukaryota</taxon>
        <taxon>Metazoa</taxon>
        <taxon>Porifera</taxon>
        <taxon>Hexactinellida</taxon>
        <taxon>Hexasterophora</taxon>
        <taxon>Lyssacinosida</taxon>
        <taxon>Leucopsacidae</taxon>
        <taxon>Oopsacas</taxon>
    </lineage>
</organism>
<dbReference type="GO" id="GO:0016539">
    <property type="term" value="P:intein-mediated protein splicing"/>
    <property type="evidence" value="ECO:0007669"/>
    <property type="project" value="InterPro"/>
</dbReference>
<dbReference type="Gene3D" id="3.40.50.300">
    <property type="entry name" value="P-loop containing nucleotide triphosphate hydrolases"/>
    <property type="match status" value="1"/>
</dbReference>
<dbReference type="Gene3D" id="2.170.16.10">
    <property type="entry name" value="Hedgehog/Intein (Hint) domain"/>
    <property type="match status" value="1"/>
</dbReference>